<name>A0ABQ3X1A1_9ACTN</name>
<sequence length="150" mass="16014">MGSSLMRRVFSLAAASAMAVTGAVLAAPSAAQATGCSVTVTCGAVNNNSRFAMHITLKWNEGPDKCARWTGGGTPEIKKCDQQYLAPYGIYGGRMKSGDTYKYVDVDAFTYNSTNFYWAGTLVTKGQWIKMNNGGTRRCTAAVGDLPRCS</sequence>
<keyword evidence="1" id="KW-0732">Signal</keyword>
<reference evidence="2 3" key="1">
    <citation type="submission" date="2021-01" db="EMBL/GenBank/DDBJ databases">
        <title>Whole genome shotgun sequence of Actinoplanes couchii NBRC 106145.</title>
        <authorList>
            <person name="Komaki H."/>
            <person name="Tamura T."/>
        </authorList>
    </citation>
    <scope>NUCLEOTIDE SEQUENCE [LARGE SCALE GENOMIC DNA]</scope>
    <source>
        <strain evidence="2 3">NBRC 106145</strain>
    </source>
</reference>
<evidence type="ECO:0000313" key="3">
    <source>
        <dbReference type="Proteomes" id="UP000612282"/>
    </source>
</evidence>
<dbReference type="InterPro" id="IPR006311">
    <property type="entry name" value="TAT_signal"/>
</dbReference>
<dbReference type="Proteomes" id="UP000612282">
    <property type="component" value="Unassembled WGS sequence"/>
</dbReference>
<evidence type="ECO:0008006" key="4">
    <source>
        <dbReference type="Google" id="ProtNLM"/>
    </source>
</evidence>
<dbReference type="EMBL" id="BOMG01000014">
    <property type="protein sequence ID" value="GID52282.1"/>
    <property type="molecule type" value="Genomic_DNA"/>
</dbReference>
<evidence type="ECO:0000313" key="2">
    <source>
        <dbReference type="EMBL" id="GID52282.1"/>
    </source>
</evidence>
<feature type="chain" id="PRO_5046304008" description="Secreted protein" evidence="1">
    <location>
        <begin position="27"/>
        <end position="150"/>
    </location>
</feature>
<gene>
    <name evidence="2" type="ORF">Aco03nite_006860</name>
</gene>
<feature type="signal peptide" evidence="1">
    <location>
        <begin position="1"/>
        <end position="26"/>
    </location>
</feature>
<proteinExistence type="predicted"/>
<evidence type="ECO:0000256" key="1">
    <source>
        <dbReference type="SAM" id="SignalP"/>
    </source>
</evidence>
<comment type="caution">
    <text evidence="2">The sequence shown here is derived from an EMBL/GenBank/DDBJ whole genome shotgun (WGS) entry which is preliminary data.</text>
</comment>
<accession>A0ABQ3X1A1</accession>
<protein>
    <recommendedName>
        <fullName evidence="4">Secreted protein</fullName>
    </recommendedName>
</protein>
<dbReference type="PROSITE" id="PS51318">
    <property type="entry name" value="TAT"/>
    <property type="match status" value="1"/>
</dbReference>
<keyword evidence="3" id="KW-1185">Reference proteome</keyword>
<organism evidence="2 3">
    <name type="scientific">Actinoplanes couchii</name>
    <dbReference type="NCBI Taxonomy" id="403638"/>
    <lineage>
        <taxon>Bacteria</taxon>
        <taxon>Bacillati</taxon>
        <taxon>Actinomycetota</taxon>
        <taxon>Actinomycetes</taxon>
        <taxon>Micromonosporales</taxon>
        <taxon>Micromonosporaceae</taxon>
        <taxon>Actinoplanes</taxon>
    </lineage>
</organism>